<dbReference type="GO" id="GO:0016853">
    <property type="term" value="F:isomerase activity"/>
    <property type="evidence" value="ECO:0007669"/>
    <property type="project" value="UniProtKB-ARBA"/>
</dbReference>
<keyword evidence="2" id="KW-0479">Metal-binding</keyword>
<evidence type="ECO:0000259" key="3">
    <source>
        <dbReference type="Pfam" id="PF01557"/>
    </source>
</evidence>
<sequence length="287" mass="31143">MKLMRFGDRYGAKTPCILDADGTPRDVSSIVGDFGPRTMSPELLAKLKAADLSALPTVDTAGKRIAPPVAQPFNIWCVGLNYSDHAEEAGMAIPDEPILFNKSSATYCGPNDNLLYSPKMTKLDWEVELGIIIGKPTLGIAKEQAMDHVAGFVLVNDVSERAWQLERGGQWVKGKSFPNFCPTGPWLVSPDEFEDVQNLNLWLDVNGQRMQSGSTAKMIFDVETIVSYMSEFCQLEPGDLICTGTPPGVGAGMTPQTWLQVGDTCELGADGLGTQRQDVVALADRTQ</sequence>
<dbReference type="SUPFAM" id="SSF56529">
    <property type="entry name" value="FAH"/>
    <property type="match status" value="1"/>
</dbReference>
<evidence type="ECO:0000256" key="2">
    <source>
        <dbReference type="ARBA" id="ARBA00022723"/>
    </source>
</evidence>
<proteinExistence type="inferred from homology"/>
<dbReference type="InterPro" id="IPR051121">
    <property type="entry name" value="FAH"/>
</dbReference>
<dbReference type="PANTHER" id="PTHR42796">
    <property type="entry name" value="FUMARYLACETOACETATE HYDROLASE DOMAIN-CONTAINING PROTEIN 2A-RELATED"/>
    <property type="match status" value="1"/>
</dbReference>
<dbReference type="InterPro" id="IPR011234">
    <property type="entry name" value="Fumarylacetoacetase-like_C"/>
</dbReference>
<dbReference type="Proteomes" id="UP000239480">
    <property type="component" value="Unassembled WGS sequence"/>
</dbReference>
<keyword evidence="5" id="KW-1185">Reference proteome</keyword>
<dbReference type="RefSeq" id="WP_106207203.1">
    <property type="nucleotide sequence ID" value="NZ_PVTD01000011.1"/>
</dbReference>
<dbReference type="FunFam" id="3.90.850.10:FF:000002">
    <property type="entry name" value="2-hydroxyhepta-2,4-diene-1,7-dioate isomerase"/>
    <property type="match status" value="1"/>
</dbReference>
<gene>
    <name evidence="4" type="ORF">CLV78_11123</name>
</gene>
<dbReference type="EMBL" id="PVTD01000011">
    <property type="protein sequence ID" value="PRY20870.1"/>
    <property type="molecule type" value="Genomic_DNA"/>
</dbReference>
<dbReference type="InterPro" id="IPR036663">
    <property type="entry name" value="Fumarylacetoacetase_C_sf"/>
</dbReference>
<comment type="caution">
    <text evidence="4">The sequence shown here is derived from an EMBL/GenBank/DDBJ whole genome shotgun (WGS) entry which is preliminary data.</text>
</comment>
<feature type="domain" description="Fumarylacetoacetase-like C-terminal" evidence="3">
    <location>
        <begin position="75"/>
        <end position="280"/>
    </location>
</feature>
<evidence type="ECO:0000313" key="5">
    <source>
        <dbReference type="Proteomes" id="UP000239480"/>
    </source>
</evidence>
<dbReference type="GO" id="GO:0046872">
    <property type="term" value="F:metal ion binding"/>
    <property type="evidence" value="ECO:0007669"/>
    <property type="project" value="UniProtKB-KW"/>
</dbReference>
<dbReference type="PANTHER" id="PTHR42796:SF4">
    <property type="entry name" value="FUMARYLACETOACETATE HYDROLASE DOMAIN-CONTAINING PROTEIN 2A"/>
    <property type="match status" value="1"/>
</dbReference>
<dbReference type="AlphaFoldDB" id="A0A2T0RIE6"/>
<organism evidence="4 5">
    <name type="scientific">Aliiruegeria haliotis</name>
    <dbReference type="NCBI Taxonomy" id="1280846"/>
    <lineage>
        <taxon>Bacteria</taxon>
        <taxon>Pseudomonadati</taxon>
        <taxon>Pseudomonadota</taxon>
        <taxon>Alphaproteobacteria</taxon>
        <taxon>Rhodobacterales</taxon>
        <taxon>Roseobacteraceae</taxon>
        <taxon>Aliiruegeria</taxon>
    </lineage>
</organism>
<dbReference type="Gene3D" id="3.90.850.10">
    <property type="entry name" value="Fumarylacetoacetase-like, C-terminal domain"/>
    <property type="match status" value="1"/>
</dbReference>
<name>A0A2T0RIE6_9RHOB</name>
<comment type="similarity">
    <text evidence="1">Belongs to the FAH family.</text>
</comment>
<dbReference type="OrthoDB" id="5197601at2"/>
<protein>
    <submittedName>
        <fullName evidence="4">2-keto-4-pentenoate hydratase/2-oxohepta-3-ene-1,7-dioic acid hydratase in catechol pathway</fullName>
    </submittedName>
</protein>
<accession>A0A2T0RIE6</accession>
<dbReference type="Pfam" id="PF01557">
    <property type="entry name" value="FAA_hydrolase"/>
    <property type="match status" value="1"/>
</dbReference>
<reference evidence="4 5" key="1">
    <citation type="submission" date="2018-03" db="EMBL/GenBank/DDBJ databases">
        <title>Genomic Encyclopedia of Archaeal and Bacterial Type Strains, Phase II (KMG-II): from individual species to whole genera.</title>
        <authorList>
            <person name="Goeker M."/>
        </authorList>
    </citation>
    <scope>NUCLEOTIDE SEQUENCE [LARGE SCALE GENOMIC DNA]</scope>
    <source>
        <strain evidence="4 5">DSM 29328</strain>
    </source>
</reference>
<evidence type="ECO:0000256" key="1">
    <source>
        <dbReference type="ARBA" id="ARBA00010211"/>
    </source>
</evidence>
<evidence type="ECO:0000313" key="4">
    <source>
        <dbReference type="EMBL" id="PRY20870.1"/>
    </source>
</evidence>
<dbReference type="GO" id="GO:0019752">
    <property type="term" value="P:carboxylic acid metabolic process"/>
    <property type="evidence" value="ECO:0007669"/>
    <property type="project" value="UniProtKB-ARBA"/>
</dbReference>